<accession>A0A2C8F8Q4</accession>
<evidence type="ECO:0000313" key="2">
    <source>
        <dbReference type="EMBL" id="SOB59133.1"/>
    </source>
</evidence>
<dbReference type="EMBL" id="LT907975">
    <property type="protein sequence ID" value="SOB59133.1"/>
    <property type="molecule type" value="Genomic_DNA"/>
</dbReference>
<feature type="domain" description="PilZ" evidence="1">
    <location>
        <begin position="110"/>
        <end position="206"/>
    </location>
</feature>
<evidence type="ECO:0000259" key="1">
    <source>
        <dbReference type="Pfam" id="PF07238"/>
    </source>
</evidence>
<dbReference type="Pfam" id="PF07238">
    <property type="entry name" value="PilZ"/>
    <property type="match status" value="1"/>
</dbReference>
<name>A0A2C8F8Q4_9BACT</name>
<evidence type="ECO:0000313" key="3">
    <source>
        <dbReference type="Proteomes" id="UP000219215"/>
    </source>
</evidence>
<dbReference type="KEGG" id="pprf:DPRO_2228"/>
<keyword evidence="3" id="KW-1185">Reference proteome</keyword>
<protein>
    <submittedName>
        <fullName evidence="2">Type IV pilus assembly PilZ</fullName>
    </submittedName>
</protein>
<reference evidence="3" key="1">
    <citation type="submission" date="2017-09" db="EMBL/GenBank/DDBJ databases">
        <authorList>
            <person name="Regsiter A."/>
            <person name="William W."/>
        </authorList>
    </citation>
    <scope>NUCLEOTIDE SEQUENCE [LARGE SCALE GENOMIC DNA]</scope>
    <source>
        <strain evidence="3">500-1</strain>
    </source>
</reference>
<gene>
    <name evidence="2" type="ORF">DPRO_2228</name>
</gene>
<dbReference type="OrthoDB" id="5453332at2"/>
<dbReference type="GO" id="GO:0035438">
    <property type="term" value="F:cyclic-di-GMP binding"/>
    <property type="evidence" value="ECO:0007669"/>
    <property type="project" value="InterPro"/>
</dbReference>
<dbReference type="Proteomes" id="UP000219215">
    <property type="component" value="Chromosome DPRO"/>
</dbReference>
<dbReference type="RefSeq" id="WP_097012047.1">
    <property type="nucleotide sequence ID" value="NZ_LT907975.1"/>
</dbReference>
<dbReference type="AlphaFoldDB" id="A0A2C8F8Q4"/>
<dbReference type="Gene3D" id="2.40.10.220">
    <property type="entry name" value="predicted glycosyltransferase like domains"/>
    <property type="match status" value="1"/>
</dbReference>
<sequence>MTTHHTIYVLTDTPDLYGNTLIHKDIVPVYVKTIGGLLKRLKDISMAGLVLEIDKVMKAKRRERDRLFNYIGYFPVLRTRANTRLDFITYMDSRQAFFINLEKASGDKARNHERHAVQLDCRLSTEDDPSMAKTIDGTIRDISPGGCFVETKWDMSQELFVHLQIPELSCSRPIFSSIRWGRTERPGHYGMGLMFIDPTNEQVHDIMSMKG</sequence>
<dbReference type="SUPFAM" id="SSF141371">
    <property type="entry name" value="PilZ domain-like"/>
    <property type="match status" value="1"/>
</dbReference>
<proteinExistence type="predicted"/>
<dbReference type="InterPro" id="IPR009875">
    <property type="entry name" value="PilZ_domain"/>
</dbReference>
<organism evidence="2 3">
    <name type="scientific">Pseudodesulfovibrio profundus</name>
    <dbReference type="NCBI Taxonomy" id="57320"/>
    <lineage>
        <taxon>Bacteria</taxon>
        <taxon>Pseudomonadati</taxon>
        <taxon>Thermodesulfobacteriota</taxon>
        <taxon>Desulfovibrionia</taxon>
        <taxon>Desulfovibrionales</taxon>
        <taxon>Desulfovibrionaceae</taxon>
    </lineage>
</organism>